<evidence type="ECO:0000313" key="3">
    <source>
        <dbReference type="Proteomes" id="UP000800082"/>
    </source>
</evidence>
<dbReference type="GeneID" id="54344757"/>
<evidence type="ECO:0000313" key="2">
    <source>
        <dbReference type="EMBL" id="KAF1922382.1"/>
    </source>
</evidence>
<dbReference type="OrthoDB" id="3668852at2759"/>
<feature type="region of interest" description="Disordered" evidence="1">
    <location>
        <begin position="93"/>
        <end position="114"/>
    </location>
</feature>
<proteinExistence type="predicted"/>
<gene>
    <name evidence="2" type="ORF">M421DRAFT_10598</name>
</gene>
<accession>A0A6A5R3Y9</accession>
<dbReference type="EMBL" id="ML979029">
    <property type="protein sequence ID" value="KAF1922382.1"/>
    <property type="molecule type" value="Genomic_DNA"/>
</dbReference>
<dbReference type="Proteomes" id="UP000800082">
    <property type="component" value="Unassembled WGS sequence"/>
</dbReference>
<dbReference type="RefSeq" id="XP_033442635.1">
    <property type="nucleotide sequence ID" value="XM_033587111.1"/>
</dbReference>
<organism evidence="2 3">
    <name type="scientific">Didymella exigua CBS 183.55</name>
    <dbReference type="NCBI Taxonomy" id="1150837"/>
    <lineage>
        <taxon>Eukaryota</taxon>
        <taxon>Fungi</taxon>
        <taxon>Dikarya</taxon>
        <taxon>Ascomycota</taxon>
        <taxon>Pezizomycotina</taxon>
        <taxon>Dothideomycetes</taxon>
        <taxon>Pleosporomycetidae</taxon>
        <taxon>Pleosporales</taxon>
        <taxon>Pleosporineae</taxon>
        <taxon>Didymellaceae</taxon>
        <taxon>Didymella</taxon>
    </lineage>
</organism>
<name>A0A6A5R3Y9_9PLEO</name>
<keyword evidence="3" id="KW-1185">Reference proteome</keyword>
<sequence length="114" mass="12373">MDALLLSVTAASGPEQRQRFKRRLHQALRWYEAAKQLGWGMLCLMPHDIITNSGALDDWLGLEGISSGSISGKATLSIKANLLAPVTQVEEIKDSEVEDSKGGRDKDDVEPAPA</sequence>
<reference evidence="2" key="1">
    <citation type="journal article" date="2020" name="Stud. Mycol.">
        <title>101 Dothideomycetes genomes: a test case for predicting lifestyles and emergence of pathogens.</title>
        <authorList>
            <person name="Haridas S."/>
            <person name="Albert R."/>
            <person name="Binder M."/>
            <person name="Bloem J."/>
            <person name="Labutti K."/>
            <person name="Salamov A."/>
            <person name="Andreopoulos B."/>
            <person name="Baker S."/>
            <person name="Barry K."/>
            <person name="Bills G."/>
            <person name="Bluhm B."/>
            <person name="Cannon C."/>
            <person name="Castanera R."/>
            <person name="Culley D."/>
            <person name="Daum C."/>
            <person name="Ezra D."/>
            <person name="Gonzalez J."/>
            <person name="Henrissat B."/>
            <person name="Kuo A."/>
            <person name="Liang C."/>
            <person name="Lipzen A."/>
            <person name="Lutzoni F."/>
            <person name="Magnuson J."/>
            <person name="Mondo S."/>
            <person name="Nolan M."/>
            <person name="Ohm R."/>
            <person name="Pangilinan J."/>
            <person name="Park H.-J."/>
            <person name="Ramirez L."/>
            <person name="Alfaro M."/>
            <person name="Sun H."/>
            <person name="Tritt A."/>
            <person name="Yoshinaga Y."/>
            <person name="Zwiers L.-H."/>
            <person name="Turgeon B."/>
            <person name="Goodwin S."/>
            <person name="Spatafora J."/>
            <person name="Crous P."/>
            <person name="Grigoriev I."/>
        </authorList>
    </citation>
    <scope>NUCLEOTIDE SEQUENCE</scope>
    <source>
        <strain evidence="2">CBS 183.55</strain>
    </source>
</reference>
<protein>
    <submittedName>
        <fullName evidence="2">Uncharacterized protein</fullName>
    </submittedName>
</protein>
<dbReference type="AlphaFoldDB" id="A0A6A5R3Y9"/>
<evidence type="ECO:0000256" key="1">
    <source>
        <dbReference type="SAM" id="MobiDB-lite"/>
    </source>
</evidence>